<evidence type="ECO:0000256" key="2">
    <source>
        <dbReference type="ARBA" id="ARBA00022801"/>
    </source>
</evidence>
<proteinExistence type="inferred from homology"/>
<name>A0A3S2W1L7_9BACI</name>
<dbReference type="Pfam" id="PF13472">
    <property type="entry name" value="Lipase_GDSL_2"/>
    <property type="match status" value="1"/>
</dbReference>
<reference evidence="4 5" key="1">
    <citation type="submission" date="2019-01" db="EMBL/GenBank/DDBJ databases">
        <title>Bacillus sp. M5HDSG1-1, whole genome shotgun sequence.</title>
        <authorList>
            <person name="Tuo L."/>
        </authorList>
    </citation>
    <scope>NUCLEOTIDE SEQUENCE [LARGE SCALE GENOMIC DNA]</scope>
    <source>
        <strain evidence="4 5">M5HDSG1-1</strain>
    </source>
</reference>
<dbReference type="SUPFAM" id="SSF52266">
    <property type="entry name" value="SGNH hydrolase"/>
    <property type="match status" value="1"/>
</dbReference>
<gene>
    <name evidence="4" type="ORF">EM808_22350</name>
</gene>
<evidence type="ECO:0000313" key="4">
    <source>
        <dbReference type="EMBL" id="RVT58260.1"/>
    </source>
</evidence>
<dbReference type="GO" id="GO:0016787">
    <property type="term" value="F:hydrolase activity"/>
    <property type="evidence" value="ECO:0007669"/>
    <property type="project" value="UniProtKB-KW"/>
</dbReference>
<evidence type="ECO:0000259" key="3">
    <source>
        <dbReference type="Pfam" id="PF13472"/>
    </source>
</evidence>
<accession>A0A3S2W1L7</accession>
<sequence length="219" mass="24331">MNTKKIRLFIAGDSTAAACPAYEAPMAGWGQMLQPFLEKVEVCNEAMGGRSSNSFIEEGRLETIKERIAAGDYLFIQFGHNDQKSYGTNPFTTYQACLNKYVEAAQSKGAFPVFLTSVNRRKFGEDGKLVNTLGDYPDAMRQLAAKIDVPLLDLHVKTKDLYEGYGPEKSKELFVWLGAKEHPNYPEGLQDDTHFCTIGASEICRLVLEGMKELGLNIS</sequence>
<dbReference type="CDD" id="cd01821">
    <property type="entry name" value="Rhamnogalacturan_acetylesterase_like"/>
    <property type="match status" value="1"/>
</dbReference>
<dbReference type="PANTHER" id="PTHR43695:SF1">
    <property type="entry name" value="RHAMNOGALACTURONAN ACETYLESTERASE"/>
    <property type="match status" value="1"/>
</dbReference>
<protein>
    <submittedName>
        <fullName evidence="4">Rhamnogalacturonan acetylesterase</fullName>
    </submittedName>
</protein>
<dbReference type="InterPro" id="IPR036514">
    <property type="entry name" value="SGNH_hydro_sf"/>
</dbReference>
<dbReference type="Gene3D" id="3.40.50.1110">
    <property type="entry name" value="SGNH hydrolase"/>
    <property type="match status" value="1"/>
</dbReference>
<evidence type="ECO:0000313" key="5">
    <source>
        <dbReference type="Proteomes" id="UP000288024"/>
    </source>
</evidence>
<comment type="similarity">
    <text evidence="1">Belongs to the 'GDSL' lipolytic enzyme family.</text>
</comment>
<comment type="caution">
    <text evidence="4">The sequence shown here is derived from an EMBL/GenBank/DDBJ whole genome shotgun (WGS) entry which is preliminary data.</text>
</comment>
<evidence type="ECO:0000256" key="1">
    <source>
        <dbReference type="ARBA" id="ARBA00008668"/>
    </source>
</evidence>
<organism evidence="4 5">
    <name type="scientific">Niallia taxi</name>
    <dbReference type="NCBI Taxonomy" id="2499688"/>
    <lineage>
        <taxon>Bacteria</taxon>
        <taxon>Bacillati</taxon>
        <taxon>Bacillota</taxon>
        <taxon>Bacilli</taxon>
        <taxon>Bacillales</taxon>
        <taxon>Bacillaceae</taxon>
        <taxon>Niallia</taxon>
    </lineage>
</organism>
<dbReference type="InterPro" id="IPR013830">
    <property type="entry name" value="SGNH_hydro"/>
</dbReference>
<dbReference type="RefSeq" id="WP_127740949.1">
    <property type="nucleotide sequence ID" value="NZ_JAMAVA010000002.1"/>
</dbReference>
<dbReference type="PANTHER" id="PTHR43695">
    <property type="entry name" value="PUTATIVE (AFU_ORTHOLOGUE AFUA_2G17250)-RELATED"/>
    <property type="match status" value="1"/>
</dbReference>
<dbReference type="EMBL" id="RZTZ01000013">
    <property type="protein sequence ID" value="RVT58260.1"/>
    <property type="molecule type" value="Genomic_DNA"/>
</dbReference>
<keyword evidence="2" id="KW-0378">Hydrolase</keyword>
<dbReference type="Proteomes" id="UP000288024">
    <property type="component" value="Unassembled WGS sequence"/>
</dbReference>
<keyword evidence="5" id="KW-1185">Reference proteome</keyword>
<feature type="domain" description="SGNH hydrolase-type esterase" evidence="3">
    <location>
        <begin position="12"/>
        <end position="159"/>
    </location>
</feature>
<dbReference type="AlphaFoldDB" id="A0A3S2W1L7"/>
<dbReference type="InterPro" id="IPR037459">
    <property type="entry name" value="RhgT-like"/>
</dbReference>